<dbReference type="PANTHER" id="PTHR10210">
    <property type="entry name" value="RIBOSE-PHOSPHATE DIPHOSPHOKINASE FAMILY MEMBER"/>
    <property type="match status" value="1"/>
</dbReference>
<keyword evidence="10" id="KW-0460">Magnesium</keyword>
<name>A0A2A9MGS8_BESBE</name>
<dbReference type="FunFam" id="3.40.50.2020:FF:000007">
    <property type="entry name" value="Ribose-phosphate pyrophosphokinase"/>
    <property type="match status" value="1"/>
</dbReference>
<comment type="pathway">
    <text evidence="1">Metabolic intermediate biosynthesis; 5-phospho-alpha-D-ribose 1-diphosphate biosynthesis; 5-phospho-alpha-D-ribose 1-diphosphate from D-ribose 5-phosphate (route I): step 1/1.</text>
</comment>
<organism evidence="14 15">
    <name type="scientific">Besnoitia besnoiti</name>
    <name type="common">Apicomplexan protozoan</name>
    <dbReference type="NCBI Taxonomy" id="94643"/>
    <lineage>
        <taxon>Eukaryota</taxon>
        <taxon>Sar</taxon>
        <taxon>Alveolata</taxon>
        <taxon>Apicomplexa</taxon>
        <taxon>Conoidasida</taxon>
        <taxon>Coccidia</taxon>
        <taxon>Eucoccidiorida</taxon>
        <taxon>Eimeriorina</taxon>
        <taxon>Sarcocystidae</taxon>
        <taxon>Besnoitia</taxon>
    </lineage>
</organism>
<dbReference type="AlphaFoldDB" id="A0A2A9MGS8"/>
<dbReference type="GO" id="GO:0016301">
    <property type="term" value="F:kinase activity"/>
    <property type="evidence" value="ECO:0007669"/>
    <property type="project" value="UniProtKB-KW"/>
</dbReference>
<evidence type="ECO:0000259" key="13">
    <source>
        <dbReference type="Pfam" id="PF13793"/>
    </source>
</evidence>
<feature type="region of interest" description="Disordered" evidence="12">
    <location>
        <begin position="132"/>
        <end position="155"/>
    </location>
</feature>
<evidence type="ECO:0000256" key="5">
    <source>
        <dbReference type="ARBA" id="ARBA00022723"/>
    </source>
</evidence>
<protein>
    <recommendedName>
        <fullName evidence="3">ribose-phosphate diphosphokinase</fullName>
        <ecNumber evidence="3">2.7.6.1</ecNumber>
    </recommendedName>
</protein>
<dbReference type="OrthoDB" id="331929at2759"/>
<dbReference type="InterPro" id="IPR005946">
    <property type="entry name" value="Rib-P_diPkinase"/>
</dbReference>
<keyword evidence="6" id="KW-0545">Nucleotide biosynthesis</keyword>
<keyword evidence="7" id="KW-0547">Nucleotide-binding</keyword>
<keyword evidence="9" id="KW-0067">ATP-binding</keyword>
<comment type="caution">
    <text evidence="14">The sequence shown here is derived from an EMBL/GenBank/DDBJ whole genome shotgun (WGS) entry which is preliminary data.</text>
</comment>
<dbReference type="GO" id="GO:0006164">
    <property type="term" value="P:purine nucleotide biosynthetic process"/>
    <property type="evidence" value="ECO:0007669"/>
    <property type="project" value="TreeGrafter"/>
</dbReference>
<dbReference type="KEGG" id="bbes:BESB_068300"/>
<dbReference type="GO" id="GO:0005737">
    <property type="term" value="C:cytoplasm"/>
    <property type="evidence" value="ECO:0007669"/>
    <property type="project" value="TreeGrafter"/>
</dbReference>
<reference evidence="14 15" key="1">
    <citation type="submission" date="2017-09" db="EMBL/GenBank/DDBJ databases">
        <title>Genome sequencing of Besnoitia besnoiti strain Bb-Ger1.</title>
        <authorList>
            <person name="Schares G."/>
            <person name="Venepally P."/>
            <person name="Lorenzi H.A."/>
        </authorList>
    </citation>
    <scope>NUCLEOTIDE SEQUENCE [LARGE SCALE GENOMIC DNA]</scope>
    <source>
        <strain evidence="14 15">Bb-Ger1</strain>
    </source>
</reference>
<dbReference type="EMBL" id="NWUJ01000006">
    <property type="protein sequence ID" value="PFH34797.1"/>
    <property type="molecule type" value="Genomic_DNA"/>
</dbReference>
<dbReference type="NCBIfam" id="TIGR01251">
    <property type="entry name" value="ribP_PPkin"/>
    <property type="match status" value="1"/>
</dbReference>
<keyword evidence="15" id="KW-1185">Reference proteome</keyword>
<dbReference type="STRING" id="94643.A0A2A9MGS8"/>
<evidence type="ECO:0000256" key="3">
    <source>
        <dbReference type="ARBA" id="ARBA00013247"/>
    </source>
</evidence>
<evidence type="ECO:0000256" key="7">
    <source>
        <dbReference type="ARBA" id="ARBA00022741"/>
    </source>
</evidence>
<dbReference type="GO" id="GO:0002189">
    <property type="term" value="C:ribose phosphate diphosphokinase complex"/>
    <property type="evidence" value="ECO:0007669"/>
    <property type="project" value="TreeGrafter"/>
</dbReference>
<keyword evidence="5" id="KW-0479">Metal-binding</keyword>
<proteinExistence type="inferred from homology"/>
<accession>A0A2A9MGS8</accession>
<dbReference type="RefSeq" id="XP_029218806.1">
    <property type="nucleotide sequence ID" value="XM_029365223.1"/>
</dbReference>
<evidence type="ECO:0000256" key="10">
    <source>
        <dbReference type="ARBA" id="ARBA00022842"/>
    </source>
</evidence>
<evidence type="ECO:0000256" key="9">
    <source>
        <dbReference type="ARBA" id="ARBA00022840"/>
    </source>
</evidence>
<evidence type="ECO:0000256" key="2">
    <source>
        <dbReference type="ARBA" id="ARBA00006478"/>
    </source>
</evidence>
<evidence type="ECO:0000256" key="4">
    <source>
        <dbReference type="ARBA" id="ARBA00022679"/>
    </source>
</evidence>
<dbReference type="VEuPathDB" id="ToxoDB:BESB_068300"/>
<dbReference type="SMART" id="SM01400">
    <property type="entry name" value="Pribosyltran_N"/>
    <property type="match status" value="1"/>
</dbReference>
<dbReference type="Proteomes" id="UP000224006">
    <property type="component" value="Chromosome VI"/>
</dbReference>
<dbReference type="GO" id="GO:0000287">
    <property type="term" value="F:magnesium ion binding"/>
    <property type="evidence" value="ECO:0007669"/>
    <property type="project" value="InterPro"/>
</dbReference>
<evidence type="ECO:0000256" key="8">
    <source>
        <dbReference type="ARBA" id="ARBA00022777"/>
    </source>
</evidence>
<gene>
    <name evidence="14" type="ORF">BESB_068300</name>
</gene>
<keyword evidence="8 14" id="KW-0418">Kinase</keyword>
<dbReference type="Pfam" id="PF13793">
    <property type="entry name" value="Pribosyltran_N"/>
    <property type="match status" value="1"/>
</dbReference>
<dbReference type="Pfam" id="PF14572">
    <property type="entry name" value="Pribosyl_synth"/>
    <property type="match status" value="1"/>
</dbReference>
<dbReference type="InterPro" id="IPR029057">
    <property type="entry name" value="PRTase-like"/>
</dbReference>
<dbReference type="SUPFAM" id="SSF53271">
    <property type="entry name" value="PRTase-like"/>
    <property type="match status" value="2"/>
</dbReference>
<dbReference type="GeneID" id="40311756"/>
<dbReference type="PANTHER" id="PTHR10210:SF32">
    <property type="entry name" value="RIBOSE-PHOSPHATE PYROPHOSPHOKINASE 2"/>
    <property type="match status" value="1"/>
</dbReference>
<dbReference type="InterPro" id="IPR029099">
    <property type="entry name" value="Pribosyltran_N"/>
</dbReference>
<evidence type="ECO:0000256" key="6">
    <source>
        <dbReference type="ARBA" id="ARBA00022727"/>
    </source>
</evidence>
<feature type="domain" description="Ribose-phosphate pyrophosphokinase N-terminal" evidence="13">
    <location>
        <begin position="228"/>
        <end position="349"/>
    </location>
</feature>
<evidence type="ECO:0000256" key="12">
    <source>
        <dbReference type="SAM" id="MobiDB-lite"/>
    </source>
</evidence>
<evidence type="ECO:0000313" key="15">
    <source>
        <dbReference type="Proteomes" id="UP000224006"/>
    </source>
</evidence>
<comment type="catalytic activity">
    <reaction evidence="11">
        <text>D-ribose 5-phosphate + ATP = 5-phospho-alpha-D-ribose 1-diphosphate + AMP + H(+)</text>
        <dbReference type="Rhea" id="RHEA:15609"/>
        <dbReference type="ChEBI" id="CHEBI:15378"/>
        <dbReference type="ChEBI" id="CHEBI:30616"/>
        <dbReference type="ChEBI" id="CHEBI:58017"/>
        <dbReference type="ChEBI" id="CHEBI:78346"/>
        <dbReference type="ChEBI" id="CHEBI:456215"/>
        <dbReference type="EC" id="2.7.6.1"/>
    </reaction>
</comment>
<dbReference type="Gene3D" id="3.40.50.2020">
    <property type="match status" value="2"/>
</dbReference>
<keyword evidence="4" id="KW-0808">Transferase</keyword>
<evidence type="ECO:0000313" key="14">
    <source>
        <dbReference type="EMBL" id="PFH34797.1"/>
    </source>
</evidence>
<evidence type="ECO:0000256" key="1">
    <source>
        <dbReference type="ARBA" id="ARBA00004996"/>
    </source>
</evidence>
<sequence>MATSFWQAGAVFGRPLRLLSSLYPHVSLRSAGALASSISSLPRPYPRSASALACSPQSERGLRFLSSAAAGTIEAVDANATVERRGEAGAGEQPEGPGALDGNGAVIKGPYALAAAFAAVLFPFVFEGASERRGRSGDRSLPLSPARATAPERPSSASALAPLASALPLLRHLSFSSHVSLAPTPALCAEKPAADEAAPSQSAVGAESAPAASSDAMYQELCADSSLQLFSGSAHPELAREIAAHLNVTLGRAHVGRYADGECVIKILDEVRGRDVFVIQSTPAAGGDVHSSLMELFLFLTALRRASAKRITAVIPYMPYDRETELSHGDEILTPMAAADLAVLLQVCGADGVMFVDVHNPRMEGFFTASSTTPLPMTNIQPHRLAVKYFKKKELVNPVIVATDNTAGEKAVAFWTLMKGGGVNAGFTTMVCDAPKREVREGSPILFPVVGERSEGAEGSAEGAWNHVGDVAGCDCIIVDDIIDTGEKAARTAKDLQAGGARRIFMLATHGVLSKGSVDRINSSPIQEVVVTNTVPFPSHICCEKLVVLSVGKLMAEAIKRVHEEQSLSSLFDDAKIHSHITERRQLQ</sequence>
<dbReference type="GO" id="GO:0006015">
    <property type="term" value="P:5-phosphoribose 1-diphosphate biosynthetic process"/>
    <property type="evidence" value="ECO:0007669"/>
    <property type="project" value="TreeGrafter"/>
</dbReference>
<dbReference type="GO" id="GO:0005524">
    <property type="term" value="F:ATP binding"/>
    <property type="evidence" value="ECO:0007669"/>
    <property type="project" value="UniProtKB-KW"/>
</dbReference>
<dbReference type="GO" id="GO:0004749">
    <property type="term" value="F:ribose phosphate diphosphokinase activity"/>
    <property type="evidence" value="ECO:0007669"/>
    <property type="project" value="UniProtKB-EC"/>
</dbReference>
<comment type="similarity">
    <text evidence="2">Belongs to the ribose-phosphate pyrophosphokinase family.</text>
</comment>
<evidence type="ECO:0000256" key="11">
    <source>
        <dbReference type="ARBA" id="ARBA00049535"/>
    </source>
</evidence>
<dbReference type="EC" id="2.7.6.1" evidence="3"/>